<accession>A0A212RT75</accession>
<dbReference type="OrthoDB" id="7343674at2"/>
<evidence type="ECO:0000256" key="1">
    <source>
        <dbReference type="SAM" id="SignalP"/>
    </source>
</evidence>
<dbReference type="AlphaFoldDB" id="A0A212RT75"/>
<dbReference type="Proteomes" id="UP000198418">
    <property type="component" value="Unassembled WGS sequence"/>
</dbReference>
<gene>
    <name evidence="2" type="ORF">SAMN06265338_10742</name>
</gene>
<dbReference type="Pfam" id="PF13557">
    <property type="entry name" value="Phenol_MetA_deg"/>
    <property type="match status" value="1"/>
</dbReference>
<feature type="signal peptide" evidence="1">
    <location>
        <begin position="1"/>
        <end position="23"/>
    </location>
</feature>
<dbReference type="RefSeq" id="WP_088521282.1">
    <property type="nucleotide sequence ID" value="NZ_FYDG01000007.1"/>
</dbReference>
<reference evidence="3" key="1">
    <citation type="submission" date="2017-06" db="EMBL/GenBank/DDBJ databases">
        <authorList>
            <person name="Varghese N."/>
            <person name="Submissions S."/>
        </authorList>
    </citation>
    <scope>NUCLEOTIDE SEQUENCE [LARGE SCALE GENOMIC DNA]</scope>
    <source>
        <strain evidence="3">DSM 137</strain>
    </source>
</reference>
<dbReference type="InterPro" id="IPR025737">
    <property type="entry name" value="FApF"/>
</dbReference>
<dbReference type="EMBL" id="FYDG01000007">
    <property type="protein sequence ID" value="SNB75808.1"/>
    <property type="molecule type" value="Genomic_DNA"/>
</dbReference>
<name>A0A212RT75_RHOAC</name>
<proteinExistence type="predicted"/>
<organism evidence="2 3">
    <name type="scientific">Rhodoblastus acidophilus</name>
    <name type="common">Rhodopseudomonas acidophila</name>
    <dbReference type="NCBI Taxonomy" id="1074"/>
    <lineage>
        <taxon>Bacteria</taxon>
        <taxon>Pseudomonadati</taxon>
        <taxon>Pseudomonadota</taxon>
        <taxon>Alphaproteobacteria</taxon>
        <taxon>Hyphomicrobiales</taxon>
        <taxon>Rhodoblastaceae</taxon>
        <taxon>Rhodoblastus</taxon>
    </lineage>
</organism>
<keyword evidence="1" id="KW-0732">Signal</keyword>
<feature type="chain" id="PRO_5013098091" evidence="1">
    <location>
        <begin position="24"/>
        <end position="294"/>
    </location>
</feature>
<evidence type="ECO:0000313" key="2">
    <source>
        <dbReference type="EMBL" id="SNB75808.1"/>
    </source>
</evidence>
<protein>
    <submittedName>
        <fullName evidence="2">Putative MetA-pathway of phenol degradation</fullName>
    </submittedName>
</protein>
<sequence>MKFNAKFAGALIGAITVSGAAFAGYVTPPGERAGIDLATPLPEGVYFVNLAAAVGNDRRFGAAADFNFDVPVLVWSTPWTLAGGRIELGVAAPVLELGFYNRAAGGYQSGFYNPFVFGSINWSLGNGFSIGFLQGAYIGISGGSFGDAFNQTTLDEMLELAWHGDGWNATANIHYNIVGDNQASGLTPAQRKNSDALIYDLGLTKTIDKWEIGAVGFGSNTFGVAGGVGTVRLDQSQFALGGLLGYNFGPIVTQAFVTTDVYKSNYPTYETRGWLRTVIPLWNPEAPKTVAAKY</sequence>
<keyword evidence="3" id="KW-1185">Reference proteome</keyword>
<evidence type="ECO:0000313" key="3">
    <source>
        <dbReference type="Proteomes" id="UP000198418"/>
    </source>
</evidence>